<dbReference type="InterPro" id="IPR012373">
    <property type="entry name" value="Ferrdict_sens_TM"/>
</dbReference>
<organism evidence="4 5">
    <name type="scientific">Chitinophaga jiangningensis</name>
    <dbReference type="NCBI Taxonomy" id="1419482"/>
    <lineage>
        <taxon>Bacteria</taxon>
        <taxon>Pseudomonadati</taxon>
        <taxon>Bacteroidota</taxon>
        <taxon>Chitinophagia</taxon>
        <taxon>Chitinophagales</taxon>
        <taxon>Chitinophagaceae</taxon>
        <taxon>Chitinophaga</taxon>
    </lineage>
</organism>
<evidence type="ECO:0000259" key="3">
    <source>
        <dbReference type="Pfam" id="PF16344"/>
    </source>
</evidence>
<proteinExistence type="predicted"/>
<dbReference type="GO" id="GO:0016989">
    <property type="term" value="F:sigma factor antagonist activity"/>
    <property type="evidence" value="ECO:0007669"/>
    <property type="project" value="TreeGrafter"/>
</dbReference>
<dbReference type="Gene3D" id="3.55.50.30">
    <property type="match status" value="1"/>
</dbReference>
<keyword evidence="1" id="KW-0812">Transmembrane</keyword>
<dbReference type="Pfam" id="PF16344">
    <property type="entry name" value="FecR_C"/>
    <property type="match status" value="1"/>
</dbReference>
<accession>A0A1M7FPK7</accession>
<feature type="domain" description="Protein FecR C-terminal" evidence="3">
    <location>
        <begin position="300"/>
        <end position="365"/>
    </location>
</feature>
<feature type="transmembrane region" description="Helical" evidence="1">
    <location>
        <begin position="76"/>
        <end position="96"/>
    </location>
</feature>
<evidence type="ECO:0000259" key="2">
    <source>
        <dbReference type="Pfam" id="PF04773"/>
    </source>
</evidence>
<gene>
    <name evidence="4" type="ORF">SAMN05444266_106226</name>
</gene>
<dbReference type="AlphaFoldDB" id="A0A1M7FPK7"/>
<dbReference type="Gene3D" id="2.60.120.1440">
    <property type="match status" value="1"/>
</dbReference>
<protein>
    <submittedName>
        <fullName evidence="4">FecR family protein</fullName>
    </submittedName>
</protein>
<dbReference type="EMBL" id="FRBL01000006">
    <property type="protein sequence ID" value="SHM05984.1"/>
    <property type="molecule type" value="Genomic_DNA"/>
</dbReference>
<dbReference type="STRING" id="1419482.SAMN05444266_106226"/>
<dbReference type="PIRSF" id="PIRSF018266">
    <property type="entry name" value="FecR"/>
    <property type="match status" value="1"/>
</dbReference>
<dbReference type="PANTHER" id="PTHR30273:SF2">
    <property type="entry name" value="PROTEIN FECR"/>
    <property type="match status" value="1"/>
</dbReference>
<keyword evidence="1" id="KW-0472">Membrane</keyword>
<dbReference type="RefSeq" id="WP_073083264.1">
    <property type="nucleotide sequence ID" value="NZ_FRBL01000006.1"/>
</dbReference>
<dbReference type="OrthoDB" id="646729at2"/>
<dbReference type="InterPro" id="IPR006860">
    <property type="entry name" value="FecR"/>
</dbReference>
<feature type="domain" description="FecR protein" evidence="2">
    <location>
        <begin position="165"/>
        <end position="257"/>
    </location>
</feature>
<evidence type="ECO:0000313" key="4">
    <source>
        <dbReference type="EMBL" id="SHM05984.1"/>
    </source>
</evidence>
<keyword evidence="5" id="KW-1185">Reference proteome</keyword>
<keyword evidence="1" id="KW-1133">Transmembrane helix</keyword>
<evidence type="ECO:0000256" key="1">
    <source>
        <dbReference type="SAM" id="Phobius"/>
    </source>
</evidence>
<reference evidence="4 5" key="1">
    <citation type="submission" date="2016-11" db="EMBL/GenBank/DDBJ databases">
        <authorList>
            <person name="Jaros S."/>
            <person name="Januszkiewicz K."/>
            <person name="Wedrychowicz H."/>
        </authorList>
    </citation>
    <scope>NUCLEOTIDE SEQUENCE [LARGE SCALE GENOMIC DNA]</scope>
    <source>
        <strain evidence="4 5">DSM 27406</strain>
    </source>
</reference>
<dbReference type="Proteomes" id="UP000184420">
    <property type="component" value="Unassembled WGS sequence"/>
</dbReference>
<name>A0A1M7FPK7_9BACT</name>
<dbReference type="Pfam" id="PF04773">
    <property type="entry name" value="FecR"/>
    <property type="match status" value="1"/>
</dbReference>
<dbReference type="PANTHER" id="PTHR30273">
    <property type="entry name" value="PERIPLASMIC SIGNAL SENSOR AND SIGMA FACTOR ACTIVATOR FECR-RELATED"/>
    <property type="match status" value="1"/>
</dbReference>
<dbReference type="InterPro" id="IPR032508">
    <property type="entry name" value="FecR_C"/>
</dbReference>
<evidence type="ECO:0000313" key="5">
    <source>
        <dbReference type="Proteomes" id="UP000184420"/>
    </source>
</evidence>
<sequence>MIHEKLAAIAEKIADGTATKQQIETYHALLDTLEESEQWDETLMGSQQETATLLKARIYENAGITRKVQRIRMMRLSVAASAALLIGLTTMLWLHYKQPAGSKQMLADHTAGQHVVLKLANGREITLSNDSSVITQGSSTITLAKGGATYHNSAAAPDEINELITPPGFQFMMVLGDGTKVWLNTASRLRFPAAFHGPERVVELTGEAYFEIAQNVNMPFVVKSNEKTVRVLGTSFNLMSYADEPTTNITLLNGAVKVYHKQDSLLLHPGQQARMTDDKGITLIPHADISSITAWKNGYFAMQGENTAVILRQIARWYNLDIEYTGNIPDLKFEGSIKKSYELQDVIAILSESGIHLKLEHKKLVVFPN</sequence>